<organism evidence="1 2">
    <name type="scientific">candidate division WS6 bacterium OLB21</name>
    <dbReference type="NCBI Taxonomy" id="1617427"/>
    <lineage>
        <taxon>Bacteria</taxon>
        <taxon>Candidatus Dojkabacteria</taxon>
    </lineage>
</organism>
<dbReference type="GO" id="GO:0006261">
    <property type="term" value="P:DNA-templated DNA replication"/>
    <property type="evidence" value="ECO:0007669"/>
    <property type="project" value="TreeGrafter"/>
</dbReference>
<gene>
    <name evidence="1" type="ORF">UZ20_WS6002000378</name>
</gene>
<proteinExistence type="predicted"/>
<comment type="caution">
    <text evidence="1">The sequence shown here is derived from an EMBL/GenBank/DDBJ whole genome shotgun (WGS) entry which is preliminary data.</text>
</comment>
<evidence type="ECO:0000313" key="1">
    <source>
        <dbReference type="EMBL" id="KXK09575.1"/>
    </source>
</evidence>
<reference evidence="1 2" key="1">
    <citation type="submission" date="2015-02" db="EMBL/GenBank/DDBJ databases">
        <title>Improved understanding of the partial-nitritation anammox process through 23 genomes representing the majority of the microbial community.</title>
        <authorList>
            <person name="Speth D.R."/>
            <person name="In T Zandt M."/>
            <person name="Guerrero Cruz S."/>
            <person name="Jetten M.S."/>
            <person name="Dutilh B.E."/>
        </authorList>
    </citation>
    <scope>NUCLEOTIDE SEQUENCE [LARGE SCALE GENOMIC DNA]</scope>
    <source>
        <strain evidence="1">OLB21</strain>
    </source>
</reference>
<dbReference type="Gene3D" id="3.40.50.300">
    <property type="entry name" value="P-loop containing nucleotide triphosphate hydrolases"/>
    <property type="match status" value="1"/>
</dbReference>
<dbReference type="InterPro" id="IPR027417">
    <property type="entry name" value="P-loop_NTPase"/>
</dbReference>
<dbReference type="InterPro" id="IPR050238">
    <property type="entry name" value="DNA_Rep/Repair_Clamp_Loader"/>
</dbReference>
<dbReference type="PANTHER" id="PTHR11669:SF8">
    <property type="entry name" value="DNA POLYMERASE III SUBUNIT DELTA"/>
    <property type="match status" value="1"/>
</dbReference>
<dbReference type="SUPFAM" id="SSF52540">
    <property type="entry name" value="P-loop containing nucleoside triphosphate hydrolases"/>
    <property type="match status" value="1"/>
</dbReference>
<dbReference type="EMBL" id="JYPD01000014">
    <property type="protein sequence ID" value="KXK09575.1"/>
    <property type="molecule type" value="Genomic_DNA"/>
</dbReference>
<dbReference type="Proteomes" id="UP000070449">
    <property type="component" value="Unassembled WGS sequence"/>
</dbReference>
<dbReference type="AlphaFoldDB" id="A0A136KJF5"/>
<name>A0A136KJF5_9BACT</name>
<evidence type="ECO:0000313" key="2">
    <source>
        <dbReference type="Proteomes" id="UP000070449"/>
    </source>
</evidence>
<dbReference type="Pfam" id="PF13177">
    <property type="entry name" value="DNA_pol3_delta2"/>
    <property type="match status" value="1"/>
</dbReference>
<protein>
    <submittedName>
        <fullName evidence="1">DNA polymerase III subunit delta</fullName>
    </submittedName>
</protein>
<dbReference type="STRING" id="1617427.UZ20_WS6002000378"/>
<sequence length="218" mass="24952">MGKSHLIVTNNLEFAENAISEIKERFDIKIDDPADLLSIRGKSESNTIGIEEIRQLKSWALLKPRNGNNKLAIIYQAELLSVQAQNTLLKTLEEPNTFTSIILITNSIGSLLDTIKSRCMAYEDPSIHNSEGNYELSFMESMRRIEEITKEKDKNIQRQKIRFFLVSILNNERTALKNGASIQSKLKRIETINKTTKMIYSNVSVKIALENLIFQLYQ</sequence>
<dbReference type="PANTHER" id="PTHR11669">
    <property type="entry name" value="REPLICATION FACTOR C / DNA POLYMERASE III GAMMA-TAU SUBUNIT"/>
    <property type="match status" value="1"/>
</dbReference>
<accession>A0A136KJF5</accession>